<evidence type="ECO:0000256" key="1">
    <source>
        <dbReference type="SAM" id="MobiDB-lite"/>
    </source>
</evidence>
<evidence type="ECO:0000313" key="3">
    <source>
        <dbReference type="Proteomes" id="UP001055115"/>
    </source>
</evidence>
<gene>
    <name evidence="2" type="ORF">ColSpa_10838</name>
</gene>
<name>A0AA37URF8_9PEZI</name>
<proteinExistence type="predicted"/>
<feature type="region of interest" description="Disordered" evidence="1">
    <location>
        <begin position="20"/>
        <end position="42"/>
    </location>
</feature>
<evidence type="ECO:0000313" key="2">
    <source>
        <dbReference type="EMBL" id="GKT50657.1"/>
    </source>
</evidence>
<comment type="caution">
    <text evidence="2">The sequence shown here is derived from an EMBL/GenBank/DDBJ whole genome shotgun (WGS) entry which is preliminary data.</text>
</comment>
<organism evidence="2 3">
    <name type="scientific">Colletotrichum spaethianum</name>
    <dbReference type="NCBI Taxonomy" id="700344"/>
    <lineage>
        <taxon>Eukaryota</taxon>
        <taxon>Fungi</taxon>
        <taxon>Dikarya</taxon>
        <taxon>Ascomycota</taxon>
        <taxon>Pezizomycotina</taxon>
        <taxon>Sordariomycetes</taxon>
        <taxon>Hypocreomycetidae</taxon>
        <taxon>Glomerellales</taxon>
        <taxon>Glomerellaceae</taxon>
        <taxon>Colletotrichum</taxon>
        <taxon>Colletotrichum spaethianum species complex</taxon>
    </lineage>
</organism>
<dbReference type="GeneID" id="73331640"/>
<dbReference type="RefSeq" id="XP_049133007.1">
    <property type="nucleotide sequence ID" value="XM_049277050.1"/>
</dbReference>
<accession>A0AA37URF8</accession>
<dbReference type="EMBL" id="BQXU01000039">
    <property type="protein sequence ID" value="GKT50657.1"/>
    <property type="molecule type" value="Genomic_DNA"/>
</dbReference>
<reference evidence="2 3" key="1">
    <citation type="submission" date="2022-03" db="EMBL/GenBank/DDBJ databases">
        <title>Genome data of Colletotrichum spp.</title>
        <authorList>
            <person name="Utami Y.D."/>
            <person name="Hiruma K."/>
        </authorList>
    </citation>
    <scope>NUCLEOTIDE SEQUENCE [LARGE SCALE GENOMIC DNA]</scope>
    <source>
        <strain evidence="2 3">MAFF 239500</strain>
    </source>
</reference>
<protein>
    <submittedName>
        <fullName evidence="2">Uncharacterized protein</fullName>
    </submittedName>
</protein>
<sequence length="70" mass="7712">MDRVRSFGCSPWPGLKASGINCPQSSRRRQTGVIASSADSPDCNDALTEKRAEYAIEEILPSRMADRNQL</sequence>
<dbReference type="Proteomes" id="UP001055115">
    <property type="component" value="Unassembled WGS sequence"/>
</dbReference>
<dbReference type="AlphaFoldDB" id="A0AA37URF8"/>
<keyword evidence="3" id="KW-1185">Reference proteome</keyword>